<feature type="transmembrane region" description="Helical" evidence="9">
    <location>
        <begin position="332"/>
        <end position="349"/>
    </location>
</feature>
<keyword evidence="3" id="KW-0050">Antiport</keyword>
<dbReference type="GO" id="GO:0015297">
    <property type="term" value="F:antiporter activity"/>
    <property type="evidence" value="ECO:0007669"/>
    <property type="project" value="UniProtKB-KW"/>
</dbReference>
<evidence type="ECO:0000256" key="2">
    <source>
        <dbReference type="ARBA" id="ARBA00022448"/>
    </source>
</evidence>
<evidence type="ECO:0000256" key="8">
    <source>
        <dbReference type="ARBA" id="ARBA00038435"/>
    </source>
</evidence>
<protein>
    <submittedName>
        <fullName evidence="11">Sodium:proton antiporter</fullName>
    </submittedName>
</protein>
<dbReference type="AlphaFoldDB" id="A0A9D1WSD4"/>
<feature type="transmembrane region" description="Helical" evidence="9">
    <location>
        <begin position="405"/>
        <end position="424"/>
    </location>
</feature>
<dbReference type="InterPro" id="IPR018461">
    <property type="entry name" value="Na/H_Antiport_NhaC-like_C"/>
</dbReference>
<evidence type="ECO:0000256" key="7">
    <source>
        <dbReference type="ARBA" id="ARBA00023136"/>
    </source>
</evidence>
<feature type="transmembrane region" description="Helical" evidence="9">
    <location>
        <begin position="58"/>
        <end position="78"/>
    </location>
</feature>
<name>A0A9D1WSD4_9FIRM</name>
<dbReference type="PANTHER" id="PTHR33451">
    <property type="entry name" value="MALATE-2H(+)/NA(+)-LACTATE ANTIPORTER"/>
    <property type="match status" value="1"/>
</dbReference>
<keyword evidence="7 9" id="KW-0472">Membrane</keyword>
<comment type="caution">
    <text evidence="11">The sequence shown here is derived from an EMBL/GenBank/DDBJ whole genome shotgun (WGS) entry which is preliminary data.</text>
</comment>
<feature type="transmembrane region" description="Helical" evidence="9">
    <location>
        <begin position="245"/>
        <end position="264"/>
    </location>
</feature>
<evidence type="ECO:0000313" key="12">
    <source>
        <dbReference type="Proteomes" id="UP000886800"/>
    </source>
</evidence>
<evidence type="ECO:0000259" key="10">
    <source>
        <dbReference type="Pfam" id="PF03553"/>
    </source>
</evidence>
<dbReference type="EMBL" id="DXES01000147">
    <property type="protein sequence ID" value="HIX65925.1"/>
    <property type="molecule type" value="Genomic_DNA"/>
</dbReference>
<accession>A0A9D1WSD4</accession>
<organism evidence="11 12">
    <name type="scientific">Candidatus Anaerotruncus excrementipullorum</name>
    <dbReference type="NCBI Taxonomy" id="2838465"/>
    <lineage>
        <taxon>Bacteria</taxon>
        <taxon>Bacillati</taxon>
        <taxon>Bacillota</taxon>
        <taxon>Clostridia</taxon>
        <taxon>Eubacteriales</taxon>
        <taxon>Oscillospiraceae</taxon>
        <taxon>Anaerotruncus</taxon>
    </lineage>
</organism>
<feature type="domain" description="Na+/H+ antiporter NhaC-like C-terminal" evidence="10">
    <location>
        <begin position="148"/>
        <end position="400"/>
    </location>
</feature>
<keyword evidence="5 9" id="KW-0812">Transmembrane</keyword>
<gene>
    <name evidence="11" type="ORF">H9736_06705</name>
</gene>
<keyword evidence="6 9" id="KW-1133">Transmembrane helix</keyword>
<feature type="transmembrane region" description="Helical" evidence="9">
    <location>
        <begin position="6"/>
        <end position="37"/>
    </location>
</feature>
<dbReference type="InterPro" id="IPR052180">
    <property type="entry name" value="NhaC_Na-H+_Antiporter"/>
</dbReference>
<dbReference type="Proteomes" id="UP000886800">
    <property type="component" value="Unassembled WGS sequence"/>
</dbReference>
<evidence type="ECO:0000256" key="6">
    <source>
        <dbReference type="ARBA" id="ARBA00022989"/>
    </source>
</evidence>
<evidence type="ECO:0000256" key="9">
    <source>
        <dbReference type="SAM" id="Phobius"/>
    </source>
</evidence>
<feature type="transmembrane region" description="Helical" evidence="9">
    <location>
        <begin position="98"/>
        <end position="120"/>
    </location>
</feature>
<reference evidence="11" key="2">
    <citation type="submission" date="2021-04" db="EMBL/GenBank/DDBJ databases">
        <authorList>
            <person name="Gilroy R."/>
        </authorList>
    </citation>
    <scope>NUCLEOTIDE SEQUENCE</scope>
    <source>
        <strain evidence="11">CHK188-5543</strain>
    </source>
</reference>
<comment type="similarity">
    <text evidence="8">Belongs to the NhaC Na(+)/H(+) (TC 2.A.35) antiporter family.</text>
</comment>
<evidence type="ECO:0000256" key="3">
    <source>
        <dbReference type="ARBA" id="ARBA00022449"/>
    </source>
</evidence>
<feature type="transmembrane region" description="Helical" evidence="9">
    <location>
        <begin position="180"/>
        <end position="201"/>
    </location>
</feature>
<dbReference type="Pfam" id="PF03553">
    <property type="entry name" value="Na_H_antiporter"/>
    <property type="match status" value="1"/>
</dbReference>
<proteinExistence type="inferred from homology"/>
<evidence type="ECO:0000256" key="5">
    <source>
        <dbReference type="ARBA" id="ARBA00022692"/>
    </source>
</evidence>
<dbReference type="GO" id="GO:0005886">
    <property type="term" value="C:plasma membrane"/>
    <property type="evidence" value="ECO:0007669"/>
    <property type="project" value="UniProtKB-SubCell"/>
</dbReference>
<comment type="subcellular location">
    <subcellularLocation>
        <location evidence="1">Cell membrane</location>
        <topology evidence="1">Multi-pass membrane protein</topology>
    </subcellularLocation>
</comment>
<evidence type="ECO:0000256" key="4">
    <source>
        <dbReference type="ARBA" id="ARBA00022475"/>
    </source>
</evidence>
<sequence length="439" mass="46121">MEFLTLGLFCGALLCCILFGGSILYALVFGLALFWAYGRKKGFGWGQLAHMSLQGVKTAKNILEVFLLIGMLTALWRASGTVPLIICEAVGLIRPHTVLLMAFLLNCAISVLTGTAFGTAATMGVICMTMAVTLQVDPVLAGGAVLSGVFFGDRCSPVSTSALLVGELTGTSVFDNIRRMLPTTIAPFLLSCAIYGGLGFLSAGVGDPPDLWALFSREFTFHWSMLLPAAAILLLSLLRVRVKMAMAVSIAAGIGVCLAVRGLVPLEVGRLLVFGYQAADPQVASMLNGGGIVSMVQVAVIVCLSSAYAGIFQETGLLDQVKAWIAKLSRRITPYGGVLATSVLGGMVSCNQTLNIMLTYQLCDDLGEEPDRLAIDLEDTAVVVSPLIPWSIACTAPMASSGAPVAGVVAACFLYLLPLCRLLGGLRLQSRGQRAARSA</sequence>
<keyword evidence="2" id="KW-0813">Transport</keyword>
<keyword evidence="4" id="KW-1003">Cell membrane</keyword>
<feature type="transmembrane region" description="Helical" evidence="9">
    <location>
        <begin position="221"/>
        <end position="238"/>
    </location>
</feature>
<evidence type="ECO:0000256" key="1">
    <source>
        <dbReference type="ARBA" id="ARBA00004651"/>
    </source>
</evidence>
<reference evidence="11" key="1">
    <citation type="journal article" date="2021" name="PeerJ">
        <title>Extensive microbial diversity within the chicken gut microbiome revealed by metagenomics and culture.</title>
        <authorList>
            <person name="Gilroy R."/>
            <person name="Ravi A."/>
            <person name="Getino M."/>
            <person name="Pursley I."/>
            <person name="Horton D.L."/>
            <person name="Alikhan N.F."/>
            <person name="Baker D."/>
            <person name="Gharbi K."/>
            <person name="Hall N."/>
            <person name="Watson M."/>
            <person name="Adriaenssens E.M."/>
            <person name="Foster-Nyarko E."/>
            <person name="Jarju S."/>
            <person name="Secka A."/>
            <person name="Antonio M."/>
            <person name="Oren A."/>
            <person name="Chaudhuri R.R."/>
            <person name="La Ragione R."/>
            <person name="Hildebrand F."/>
            <person name="Pallen M.J."/>
        </authorList>
    </citation>
    <scope>NUCLEOTIDE SEQUENCE</scope>
    <source>
        <strain evidence="11">CHK188-5543</strain>
    </source>
</reference>
<dbReference type="PANTHER" id="PTHR33451:SF3">
    <property type="entry name" value="MALATE-2H(+)_NA(+)-LACTATE ANTIPORTER"/>
    <property type="match status" value="1"/>
</dbReference>
<feature type="transmembrane region" description="Helical" evidence="9">
    <location>
        <begin position="291"/>
        <end position="311"/>
    </location>
</feature>
<evidence type="ECO:0000313" key="11">
    <source>
        <dbReference type="EMBL" id="HIX65925.1"/>
    </source>
</evidence>